<keyword evidence="11" id="KW-1185">Reference proteome</keyword>
<name>A0A4S8QXJ9_9HELO</name>
<evidence type="ECO:0000313" key="11">
    <source>
        <dbReference type="Proteomes" id="UP000308671"/>
    </source>
</evidence>
<comment type="subunit">
    <text evidence="3">Interacts with microtubules.</text>
</comment>
<dbReference type="InterPro" id="IPR024395">
    <property type="entry name" value="CLASP_N_dom"/>
</dbReference>
<dbReference type="OrthoDB" id="46159at2759"/>
<evidence type="ECO:0000256" key="6">
    <source>
        <dbReference type="ARBA" id="ARBA00022776"/>
    </source>
</evidence>
<dbReference type="AlphaFoldDB" id="A0A4S8QXJ9"/>
<reference evidence="10 11" key="1">
    <citation type="submission" date="2017-12" db="EMBL/GenBank/DDBJ databases">
        <title>Comparative genomics of Botrytis spp.</title>
        <authorList>
            <person name="Valero-Jimenez C.A."/>
            <person name="Tapia P."/>
            <person name="Veloso J."/>
            <person name="Silva-Moreno E."/>
            <person name="Staats M."/>
            <person name="Valdes J.H."/>
            <person name="Van Kan J.A.L."/>
        </authorList>
    </citation>
    <scope>NUCLEOTIDE SEQUENCE [LARGE SCALE GENOMIC DNA]</scope>
    <source>
        <strain evidence="10 11">MUCL435</strain>
    </source>
</reference>
<comment type="function">
    <text evidence="7">Microtubule binding protein that promotes the stabilization of dynamic microtubules. Required for mitotic spindle formation.</text>
</comment>
<feature type="compositionally biased region" description="Low complexity" evidence="8">
    <location>
        <begin position="678"/>
        <end position="694"/>
    </location>
</feature>
<proteinExistence type="inferred from homology"/>
<dbReference type="Gene3D" id="1.25.10.10">
    <property type="entry name" value="Leucine-rich Repeat Variant"/>
    <property type="match status" value="3"/>
</dbReference>
<keyword evidence="4" id="KW-0132">Cell division</keyword>
<dbReference type="EMBL" id="PQXL01000166">
    <property type="protein sequence ID" value="THV50068.1"/>
    <property type="molecule type" value="Genomic_DNA"/>
</dbReference>
<evidence type="ECO:0000256" key="1">
    <source>
        <dbReference type="ARBA" id="ARBA00004186"/>
    </source>
</evidence>
<feature type="domain" description="TOG" evidence="9">
    <location>
        <begin position="3"/>
        <end position="233"/>
    </location>
</feature>
<dbReference type="GO" id="GO:0090307">
    <property type="term" value="P:mitotic spindle assembly"/>
    <property type="evidence" value="ECO:0007669"/>
    <property type="project" value="TreeGrafter"/>
</dbReference>
<comment type="similarity">
    <text evidence="2">Belongs to the CLASP family.</text>
</comment>
<dbReference type="SMART" id="SM01349">
    <property type="entry name" value="TOG"/>
    <property type="match status" value="2"/>
</dbReference>
<dbReference type="SUPFAM" id="SSF48371">
    <property type="entry name" value="ARM repeat"/>
    <property type="match status" value="1"/>
</dbReference>
<dbReference type="GO" id="GO:1990023">
    <property type="term" value="C:mitotic spindle midzone"/>
    <property type="evidence" value="ECO:0007669"/>
    <property type="project" value="TreeGrafter"/>
</dbReference>
<sequence length="1092" mass="119976">MGEKITEDQVANLLAILRTDALIDSKVNQINNIKSSIKQHNVPEPCILSLFEALRIAMSSQHAALVNAGFSTLNHLLTRLSRQEPKFIVKEAARTLPMINDKMGDQREKYRQLAAQCLTTFWKNAPMDVERIVKNAGLIGKNSRMKENSMNWIVQMHQEHGMAFKSFVTTLMELLEDADGMVRDTARNTVITLFQNAPNGAKSDLKKQLRNFNVRPAIVSAITSQLIQGGAPVVVEPERTEVPMRNPLASSASAMNVSRPATPEVRIEQVDPAYVNTQRELEETFQEMHQWFQDKESEANWFKREQSCTKLRRLNAGNAPSDYHDAFLAGIKSLLDGILKAVNSLRTSLSKEGCSAVQEIARTAGPGLDPMVEILLQNLIKLCGGTKKISSQNGNLTVDIIISGVTYNHRIMQHIWLACQDKNVQPRTYATGWLKTLLKKEAQHKSHVEHSGGLELIEKCIKKGLADANPGVRENMRSTYWTFAQIWPARAELIIEDLEPTQRRLLENSPDNPNAPKKAAAVSTARPGLGFSKSTTGPPRPSLRETMLAQKKAQMATKTVPTRPGSAMSTFSPTRTVPTASGKQSSSEVAPTRPHLEATGSRGGLSVAPMRPSKSKRPELAARPATAGPYSVRRTNQASSEANASPSSSTSARPPRSKTPVATSSPQARRAPIPRPNTSHSSHPTQSHHPTQSTYTSPAAKSTSGRVVTASPRLAASPHISSPVRTRTKSVPGLPGPGSSPSRADEDFTMVVPTITGLERIRSEKLPQVFDPSEVEDIKAPVNQPMKVYEDPFSSTDDTTIPGPTVPQSVLEEVPVNEDAMNLSRNGISEFDGEGAKNPPMSPDKLKQSTKLLDSGISKIRAKSLDVHGFRKLQAMIRDNKAVWGEGRFPALLLGLFEYLEEPLTNLSPAKVQDVKAQILATVKLLYKHYREYFRPHIAKGFHSILVTRSCYDARAHIVSGLELLADELVTLANPKETIPTILNSLSNEEMTLEGCRKFSMGLHILKQTLDIKSDVELEDAEIDSILELAAKCLESKESGVRLDAVVLCVSTHARIGEARFWSGIGGRVSGDPKSLITYYIVKRQRELEVGN</sequence>
<dbReference type="GO" id="GO:0005881">
    <property type="term" value="C:cytoplasmic microtubule"/>
    <property type="evidence" value="ECO:0007669"/>
    <property type="project" value="TreeGrafter"/>
</dbReference>
<evidence type="ECO:0000256" key="8">
    <source>
        <dbReference type="SAM" id="MobiDB-lite"/>
    </source>
</evidence>
<comment type="subcellular location">
    <subcellularLocation>
        <location evidence="1">Cytoplasm</location>
        <location evidence="1">Cytoskeleton</location>
        <location evidence="1">Spindle</location>
    </subcellularLocation>
</comment>
<protein>
    <recommendedName>
        <fullName evidence="9">TOG domain-containing protein</fullName>
    </recommendedName>
</protein>
<feature type="compositionally biased region" description="Low complexity" evidence="8">
    <location>
        <begin position="512"/>
        <end position="521"/>
    </location>
</feature>
<dbReference type="Proteomes" id="UP000308671">
    <property type="component" value="Unassembled WGS sequence"/>
</dbReference>
<dbReference type="GO" id="GO:0005876">
    <property type="term" value="C:spindle microtubule"/>
    <property type="evidence" value="ECO:0007669"/>
    <property type="project" value="TreeGrafter"/>
</dbReference>
<evidence type="ECO:0000313" key="10">
    <source>
        <dbReference type="EMBL" id="THV50068.1"/>
    </source>
</evidence>
<evidence type="ECO:0000256" key="7">
    <source>
        <dbReference type="ARBA" id="ARBA00024889"/>
    </source>
</evidence>
<feature type="compositionally biased region" description="Polar residues" evidence="8">
    <location>
        <begin position="567"/>
        <end position="589"/>
    </location>
</feature>
<evidence type="ECO:0000256" key="3">
    <source>
        <dbReference type="ARBA" id="ARBA00011375"/>
    </source>
</evidence>
<dbReference type="PANTHER" id="PTHR21567:SF9">
    <property type="entry name" value="CLIP-ASSOCIATING PROTEIN"/>
    <property type="match status" value="1"/>
</dbReference>
<dbReference type="GO" id="GO:0051301">
    <property type="term" value="P:cell division"/>
    <property type="evidence" value="ECO:0007669"/>
    <property type="project" value="UniProtKB-KW"/>
</dbReference>
<dbReference type="InterPro" id="IPR011989">
    <property type="entry name" value="ARM-like"/>
</dbReference>
<comment type="caution">
    <text evidence="10">The sequence shown here is derived from an EMBL/GenBank/DDBJ whole genome shotgun (WGS) entry which is preliminary data.</text>
</comment>
<keyword evidence="5" id="KW-0493">Microtubule</keyword>
<evidence type="ECO:0000256" key="4">
    <source>
        <dbReference type="ARBA" id="ARBA00022618"/>
    </source>
</evidence>
<dbReference type="InterPro" id="IPR016024">
    <property type="entry name" value="ARM-type_fold"/>
</dbReference>
<dbReference type="GO" id="GO:0005815">
    <property type="term" value="C:microtubule organizing center"/>
    <property type="evidence" value="ECO:0007669"/>
    <property type="project" value="TreeGrafter"/>
</dbReference>
<dbReference type="GO" id="GO:0060172">
    <property type="term" value="P:astral microtubule depolymerization"/>
    <property type="evidence" value="ECO:0007669"/>
    <property type="project" value="TreeGrafter"/>
</dbReference>
<evidence type="ECO:0000256" key="5">
    <source>
        <dbReference type="ARBA" id="ARBA00022701"/>
    </source>
</evidence>
<feature type="compositionally biased region" description="Polar residues" evidence="8">
    <location>
        <begin position="695"/>
        <end position="706"/>
    </location>
</feature>
<feature type="compositionally biased region" description="Low complexity" evidence="8">
    <location>
        <begin position="638"/>
        <end position="660"/>
    </location>
</feature>
<organism evidence="10 11">
    <name type="scientific">Botrytis galanthina</name>
    <dbReference type="NCBI Taxonomy" id="278940"/>
    <lineage>
        <taxon>Eukaryota</taxon>
        <taxon>Fungi</taxon>
        <taxon>Dikarya</taxon>
        <taxon>Ascomycota</taxon>
        <taxon>Pezizomycotina</taxon>
        <taxon>Leotiomycetes</taxon>
        <taxon>Helotiales</taxon>
        <taxon>Sclerotiniaceae</taxon>
        <taxon>Botrytis</taxon>
    </lineage>
</organism>
<dbReference type="PANTHER" id="PTHR21567">
    <property type="entry name" value="CLASP"/>
    <property type="match status" value="1"/>
</dbReference>
<dbReference type="GO" id="GO:0008017">
    <property type="term" value="F:microtubule binding"/>
    <property type="evidence" value="ECO:0007669"/>
    <property type="project" value="TreeGrafter"/>
</dbReference>
<feature type="compositionally biased region" description="Low complexity" evidence="8">
    <location>
        <begin position="730"/>
        <end position="742"/>
    </location>
</feature>
<dbReference type="Pfam" id="PF12348">
    <property type="entry name" value="CLASP_N"/>
    <property type="match status" value="2"/>
</dbReference>
<keyword evidence="6" id="KW-0498">Mitosis</keyword>
<feature type="domain" description="TOG" evidence="9">
    <location>
        <begin position="280"/>
        <end position="520"/>
    </location>
</feature>
<feature type="region of interest" description="Disordered" evidence="8">
    <location>
        <begin position="505"/>
        <end position="745"/>
    </location>
</feature>
<accession>A0A4S8QXJ9</accession>
<keyword evidence="6" id="KW-0131">Cell cycle</keyword>
<evidence type="ECO:0000256" key="2">
    <source>
        <dbReference type="ARBA" id="ARBA00009549"/>
    </source>
</evidence>
<gene>
    <name evidence="10" type="ORF">BGAL_0166g00100</name>
</gene>
<evidence type="ECO:0000259" key="9">
    <source>
        <dbReference type="SMART" id="SM01349"/>
    </source>
</evidence>
<dbReference type="InterPro" id="IPR034085">
    <property type="entry name" value="TOG"/>
</dbReference>